<evidence type="ECO:0000256" key="1">
    <source>
        <dbReference type="SAM" id="Coils"/>
    </source>
</evidence>
<dbReference type="Pfam" id="PF04707">
    <property type="entry name" value="PRELI"/>
    <property type="match status" value="1"/>
</dbReference>
<gene>
    <name evidence="3" type="ORF">SmJEL517_g04405</name>
</gene>
<evidence type="ECO:0000259" key="2">
    <source>
        <dbReference type="PROSITE" id="PS50904"/>
    </source>
</evidence>
<reference evidence="3 4" key="1">
    <citation type="journal article" date="2019" name="Sci. Rep.">
        <title>Comparative genomics of chytrid fungi reveal insights into the obligate biotrophic and pathogenic lifestyle of Synchytrium endobioticum.</title>
        <authorList>
            <person name="van de Vossenberg B.T.L.H."/>
            <person name="Warris S."/>
            <person name="Nguyen H.D.T."/>
            <person name="van Gent-Pelzer M.P.E."/>
            <person name="Joly D.L."/>
            <person name="van de Geest H.C."/>
            <person name="Bonants P.J.M."/>
            <person name="Smith D.S."/>
            <person name="Levesque C.A."/>
            <person name="van der Lee T.A.J."/>
        </authorList>
    </citation>
    <scope>NUCLEOTIDE SEQUENCE [LARGE SCALE GENOMIC DNA]</scope>
    <source>
        <strain evidence="3 4">JEL517</strain>
    </source>
</reference>
<feature type="coiled-coil region" evidence="1">
    <location>
        <begin position="168"/>
        <end position="199"/>
    </location>
</feature>
<protein>
    <recommendedName>
        <fullName evidence="2">PRELI/MSF1 domain-containing protein</fullName>
    </recommendedName>
</protein>
<dbReference type="EMBL" id="QEAO01000029">
    <property type="protein sequence ID" value="TPX32498.1"/>
    <property type="molecule type" value="Genomic_DNA"/>
</dbReference>
<organism evidence="3 4">
    <name type="scientific">Synchytrium microbalum</name>
    <dbReference type="NCBI Taxonomy" id="1806994"/>
    <lineage>
        <taxon>Eukaryota</taxon>
        <taxon>Fungi</taxon>
        <taxon>Fungi incertae sedis</taxon>
        <taxon>Chytridiomycota</taxon>
        <taxon>Chytridiomycota incertae sedis</taxon>
        <taxon>Chytridiomycetes</taxon>
        <taxon>Synchytriales</taxon>
        <taxon>Synchytriaceae</taxon>
        <taxon>Synchytrium</taxon>
    </lineage>
</organism>
<feature type="domain" description="PRELI/MSF1" evidence="2">
    <location>
        <begin position="1"/>
        <end position="176"/>
    </location>
</feature>
<dbReference type="InterPro" id="IPR006797">
    <property type="entry name" value="PRELI/MSF1_dom"/>
</dbReference>
<sequence length="218" mass="24731">MKLFQNVLELPHPFSITTIANWRKYPNDHSRQVIAVDVLDRTINQQTNVLRTERLLTCRQNVPWIIKKLGLPIPELTYVREISDLDLNTMTYTARSVNLSLRNLITVEEMCIIRPSPSSPSTASEFTQSAKITALGCISTMARLVEEAAVNRFKANATLGHLGLQQICDNVVAEAKELVDEAEKLVDEAKGKVDHAFKDAFAREYMSFENRRDSRRSI</sequence>
<evidence type="ECO:0000313" key="4">
    <source>
        <dbReference type="Proteomes" id="UP000319731"/>
    </source>
</evidence>
<accession>A0A507BZG1</accession>
<dbReference type="Proteomes" id="UP000319731">
    <property type="component" value="Unassembled WGS sequence"/>
</dbReference>
<dbReference type="OrthoDB" id="407630at2759"/>
<keyword evidence="1" id="KW-0175">Coiled coil</keyword>
<dbReference type="GO" id="GO:0005758">
    <property type="term" value="C:mitochondrial intermembrane space"/>
    <property type="evidence" value="ECO:0007669"/>
    <property type="project" value="InterPro"/>
</dbReference>
<name>A0A507BZG1_9FUNG</name>
<comment type="caution">
    <text evidence="3">The sequence shown here is derived from an EMBL/GenBank/DDBJ whole genome shotgun (WGS) entry which is preliminary data.</text>
</comment>
<dbReference type="InterPro" id="IPR037365">
    <property type="entry name" value="Slowmo/Ups"/>
</dbReference>
<dbReference type="RefSeq" id="XP_031023685.1">
    <property type="nucleotide sequence ID" value="XM_031170333.1"/>
</dbReference>
<proteinExistence type="predicted"/>
<dbReference type="PROSITE" id="PS50904">
    <property type="entry name" value="PRELI_MSF1"/>
    <property type="match status" value="1"/>
</dbReference>
<dbReference type="AlphaFoldDB" id="A0A507BZG1"/>
<evidence type="ECO:0000313" key="3">
    <source>
        <dbReference type="EMBL" id="TPX32498.1"/>
    </source>
</evidence>
<dbReference type="GeneID" id="42005630"/>
<keyword evidence="4" id="KW-1185">Reference proteome</keyword>
<dbReference type="PANTHER" id="PTHR11158">
    <property type="entry name" value="MSF1/PX19 RELATED"/>
    <property type="match status" value="1"/>
</dbReference>